<accession>A0A1N7HB61</accession>
<feature type="transmembrane region" description="Helical" evidence="1">
    <location>
        <begin position="40"/>
        <end position="62"/>
    </location>
</feature>
<protein>
    <submittedName>
        <fullName evidence="2">Uncharacterized protein</fullName>
    </submittedName>
</protein>
<keyword evidence="1" id="KW-0472">Membrane</keyword>
<name>A0A1N7HB61_9ACTN</name>
<proteinExistence type="predicted"/>
<keyword evidence="1" id="KW-0812">Transmembrane</keyword>
<dbReference type="Proteomes" id="UP000186096">
    <property type="component" value="Unassembled WGS sequence"/>
</dbReference>
<reference evidence="3" key="1">
    <citation type="submission" date="2017-01" db="EMBL/GenBank/DDBJ databases">
        <authorList>
            <person name="Varghese N."/>
            <person name="Submissions S."/>
        </authorList>
    </citation>
    <scope>NUCLEOTIDE SEQUENCE [LARGE SCALE GENOMIC DNA]</scope>
    <source>
        <strain evidence="3">ATCC 12950</strain>
    </source>
</reference>
<keyword evidence="1" id="KW-1133">Transmembrane helix</keyword>
<keyword evidence="3" id="KW-1185">Reference proteome</keyword>
<evidence type="ECO:0000313" key="3">
    <source>
        <dbReference type="Proteomes" id="UP000186096"/>
    </source>
</evidence>
<dbReference type="STRING" id="58117.SAMN05421833_14161"/>
<evidence type="ECO:0000256" key="1">
    <source>
        <dbReference type="SAM" id="Phobius"/>
    </source>
</evidence>
<organism evidence="2 3">
    <name type="scientific">Microbispora rosea</name>
    <dbReference type="NCBI Taxonomy" id="58117"/>
    <lineage>
        <taxon>Bacteria</taxon>
        <taxon>Bacillati</taxon>
        <taxon>Actinomycetota</taxon>
        <taxon>Actinomycetes</taxon>
        <taxon>Streptosporangiales</taxon>
        <taxon>Streptosporangiaceae</taxon>
        <taxon>Microbispora</taxon>
    </lineage>
</organism>
<evidence type="ECO:0000313" key="2">
    <source>
        <dbReference type="EMBL" id="SIS21918.1"/>
    </source>
</evidence>
<dbReference type="RefSeq" id="WP_076442443.1">
    <property type="nucleotide sequence ID" value="NZ_FTNI01000041.1"/>
</dbReference>
<sequence>MIYRAMLALAVQLERMSLVVNRYAQRRGANPERGGSTVEWVIIAAVVFLLAIAVGAKITSVVNEQLAKIK</sequence>
<dbReference type="AlphaFoldDB" id="A0A1N7HB61"/>
<gene>
    <name evidence="2" type="ORF">SAMN05421833_14161</name>
</gene>
<dbReference type="EMBL" id="FTNI01000041">
    <property type="protein sequence ID" value="SIS21918.1"/>
    <property type="molecule type" value="Genomic_DNA"/>
</dbReference>